<dbReference type="Proteomes" id="UP000325161">
    <property type="component" value="Chromosome"/>
</dbReference>
<feature type="domain" description="Response regulatory" evidence="8">
    <location>
        <begin position="3"/>
        <end position="119"/>
    </location>
</feature>
<dbReference type="Gene3D" id="1.10.10.10">
    <property type="entry name" value="Winged helix-like DNA-binding domain superfamily/Winged helix DNA-binding domain"/>
    <property type="match status" value="1"/>
</dbReference>
<dbReference type="GO" id="GO:0006355">
    <property type="term" value="P:regulation of DNA-templated transcription"/>
    <property type="evidence" value="ECO:0007669"/>
    <property type="project" value="InterPro"/>
</dbReference>
<dbReference type="InterPro" id="IPR016032">
    <property type="entry name" value="Sig_transdc_resp-reg_C-effctor"/>
</dbReference>
<keyword evidence="11" id="KW-1185">Reference proteome</keyword>
<dbReference type="SMART" id="SM00448">
    <property type="entry name" value="REC"/>
    <property type="match status" value="1"/>
</dbReference>
<evidence type="ECO:0000256" key="7">
    <source>
        <dbReference type="PROSITE-ProRule" id="PRU01091"/>
    </source>
</evidence>
<evidence type="ECO:0000256" key="6">
    <source>
        <dbReference type="PROSITE-ProRule" id="PRU00169"/>
    </source>
</evidence>
<proteinExistence type="predicted"/>
<feature type="modified residue" description="4-aspartylphosphate" evidence="6">
    <location>
        <position position="54"/>
    </location>
</feature>
<dbReference type="EMBL" id="CP043046">
    <property type="protein sequence ID" value="QEI06970.1"/>
    <property type="molecule type" value="Genomic_DNA"/>
</dbReference>
<keyword evidence="2" id="KW-0902">Two-component regulatory system</keyword>
<evidence type="ECO:0000313" key="11">
    <source>
        <dbReference type="Proteomes" id="UP000325161"/>
    </source>
</evidence>
<dbReference type="InterPro" id="IPR036388">
    <property type="entry name" value="WH-like_DNA-bd_sf"/>
</dbReference>
<dbReference type="SMART" id="SM00862">
    <property type="entry name" value="Trans_reg_C"/>
    <property type="match status" value="1"/>
</dbReference>
<dbReference type="RefSeq" id="WP_148816017.1">
    <property type="nucleotide sequence ID" value="NZ_CP043046.1"/>
</dbReference>
<evidence type="ECO:0000259" key="8">
    <source>
        <dbReference type="PROSITE" id="PS50110"/>
    </source>
</evidence>
<name>A0A5C0B1G3_9BURK</name>
<protein>
    <submittedName>
        <fullName evidence="10">Response regulator transcription factor</fullName>
    </submittedName>
</protein>
<gene>
    <name evidence="10" type="ORF">FXN63_14835</name>
</gene>
<dbReference type="SUPFAM" id="SSF46894">
    <property type="entry name" value="C-terminal effector domain of the bipartite response regulators"/>
    <property type="match status" value="1"/>
</dbReference>
<evidence type="ECO:0000256" key="3">
    <source>
        <dbReference type="ARBA" id="ARBA00023015"/>
    </source>
</evidence>
<dbReference type="KEGG" id="pacr:FXN63_14835"/>
<keyword evidence="1 6" id="KW-0597">Phosphoprotein</keyword>
<reference evidence="10 11" key="1">
    <citation type="submission" date="2019-08" db="EMBL/GenBank/DDBJ databases">
        <title>Amphibian skin-associated Pigmentiphaga: genome sequence and occurrence across geography and hosts.</title>
        <authorList>
            <person name="Bletz M.C."/>
            <person name="Bunk B."/>
            <person name="Sproeer C."/>
            <person name="Biwer P."/>
            <person name="Reiter S."/>
            <person name="Rabemananjara F.C.E."/>
            <person name="Schulz S."/>
            <person name="Overmann J."/>
            <person name="Vences M."/>
        </authorList>
    </citation>
    <scope>NUCLEOTIDE SEQUENCE [LARGE SCALE GENOMIC DNA]</scope>
    <source>
        <strain evidence="10 11">Mada1488</strain>
    </source>
</reference>
<keyword evidence="4 7" id="KW-0238">DNA-binding</keyword>
<organism evidence="10 11">
    <name type="scientific">Pigmentiphaga aceris</name>
    <dbReference type="NCBI Taxonomy" id="1940612"/>
    <lineage>
        <taxon>Bacteria</taxon>
        <taxon>Pseudomonadati</taxon>
        <taxon>Pseudomonadota</taxon>
        <taxon>Betaproteobacteria</taxon>
        <taxon>Burkholderiales</taxon>
        <taxon>Alcaligenaceae</taxon>
        <taxon>Pigmentiphaga</taxon>
    </lineage>
</organism>
<dbReference type="InterPro" id="IPR001789">
    <property type="entry name" value="Sig_transdc_resp-reg_receiver"/>
</dbReference>
<dbReference type="AlphaFoldDB" id="A0A5C0B1G3"/>
<keyword evidence="3" id="KW-0805">Transcription regulation</keyword>
<dbReference type="Gene3D" id="3.40.50.2300">
    <property type="match status" value="1"/>
</dbReference>
<dbReference type="SUPFAM" id="SSF52172">
    <property type="entry name" value="CheY-like"/>
    <property type="match status" value="1"/>
</dbReference>
<dbReference type="GO" id="GO:0032993">
    <property type="term" value="C:protein-DNA complex"/>
    <property type="evidence" value="ECO:0007669"/>
    <property type="project" value="TreeGrafter"/>
</dbReference>
<evidence type="ECO:0000256" key="2">
    <source>
        <dbReference type="ARBA" id="ARBA00023012"/>
    </source>
</evidence>
<evidence type="ECO:0000259" key="9">
    <source>
        <dbReference type="PROSITE" id="PS51755"/>
    </source>
</evidence>
<dbReference type="InterPro" id="IPR011006">
    <property type="entry name" value="CheY-like_superfamily"/>
</dbReference>
<accession>A0A5C0B1G3</accession>
<dbReference type="Pfam" id="PF00486">
    <property type="entry name" value="Trans_reg_C"/>
    <property type="match status" value="1"/>
</dbReference>
<dbReference type="PANTHER" id="PTHR48111">
    <property type="entry name" value="REGULATOR OF RPOS"/>
    <property type="match status" value="1"/>
</dbReference>
<keyword evidence="5" id="KW-0804">Transcription</keyword>
<dbReference type="PROSITE" id="PS50110">
    <property type="entry name" value="RESPONSE_REGULATORY"/>
    <property type="match status" value="1"/>
</dbReference>
<dbReference type="InterPro" id="IPR039420">
    <property type="entry name" value="WalR-like"/>
</dbReference>
<dbReference type="PROSITE" id="PS51755">
    <property type="entry name" value="OMPR_PHOB"/>
    <property type="match status" value="1"/>
</dbReference>
<dbReference type="Pfam" id="PF00072">
    <property type="entry name" value="Response_reg"/>
    <property type="match status" value="1"/>
</dbReference>
<dbReference type="InterPro" id="IPR001867">
    <property type="entry name" value="OmpR/PhoB-type_DNA-bd"/>
</dbReference>
<feature type="DNA-binding region" description="OmpR/PhoB-type" evidence="7">
    <location>
        <begin position="119"/>
        <end position="220"/>
    </location>
</feature>
<evidence type="ECO:0000256" key="1">
    <source>
        <dbReference type="ARBA" id="ARBA00022553"/>
    </source>
</evidence>
<dbReference type="PANTHER" id="PTHR48111:SF1">
    <property type="entry name" value="TWO-COMPONENT RESPONSE REGULATOR ORR33"/>
    <property type="match status" value="1"/>
</dbReference>
<dbReference type="GO" id="GO:0005829">
    <property type="term" value="C:cytosol"/>
    <property type="evidence" value="ECO:0007669"/>
    <property type="project" value="TreeGrafter"/>
</dbReference>
<evidence type="ECO:0000256" key="5">
    <source>
        <dbReference type="ARBA" id="ARBA00023163"/>
    </source>
</evidence>
<dbReference type="GO" id="GO:0000156">
    <property type="term" value="F:phosphorelay response regulator activity"/>
    <property type="evidence" value="ECO:0007669"/>
    <property type="project" value="TreeGrafter"/>
</dbReference>
<evidence type="ECO:0000313" key="10">
    <source>
        <dbReference type="EMBL" id="QEI06970.1"/>
    </source>
</evidence>
<dbReference type="OrthoDB" id="9802426at2"/>
<sequence>MAHLLLLEDEAELREELVDFLVAQGHVVSEAGNIQAFQNRIADPRTPVDIAIIDRGLPDGDGLDLVASLRRQRADIGLVMFTARTTSHDKVLGFSLGADHYLTKPVRLDELAAVVNALQRRLPAPSSWRLRIGAHRLTLPSGIDVALTSLEFVFLKTLAEGQGQPVSRKRIVAAFGDDYLTYDQRRLDSMVRRLRQKVMHETSVVLPVNTYHGVGYGFTAELTIEP</sequence>
<feature type="domain" description="OmpR/PhoB-type" evidence="9">
    <location>
        <begin position="119"/>
        <end position="220"/>
    </location>
</feature>
<dbReference type="GO" id="GO:0000976">
    <property type="term" value="F:transcription cis-regulatory region binding"/>
    <property type="evidence" value="ECO:0007669"/>
    <property type="project" value="TreeGrafter"/>
</dbReference>
<evidence type="ECO:0000256" key="4">
    <source>
        <dbReference type="ARBA" id="ARBA00023125"/>
    </source>
</evidence>